<name>A0A3G9EEX9_9ALTE</name>
<proteinExistence type="predicted"/>
<protein>
    <submittedName>
        <fullName evidence="1">Uncharacterized protein</fullName>
    </submittedName>
</protein>
<sequence length="63" mass="6997">MPIYQIYCELCDRTFQGTTLQGLKAPERWVCSQCGCDAKLMDDKPAAAHPLENIHHKGCPCCG</sequence>
<organism evidence="1">
    <name type="scientific">Alteromonadaceae bacterium PE-TB08W</name>
    <dbReference type="NCBI Taxonomy" id="1199097"/>
    <lineage>
        <taxon>Bacteria</taxon>
        <taxon>Pseudomonadati</taxon>
        <taxon>Pseudomonadota</taxon>
        <taxon>Gammaproteobacteria</taxon>
        <taxon>Alteromonadales</taxon>
        <taxon>Alteromonadaceae</taxon>
    </lineage>
</organism>
<dbReference type="EMBL" id="AB728560">
    <property type="protein sequence ID" value="BBD49884.1"/>
    <property type="molecule type" value="Genomic_DNA"/>
</dbReference>
<evidence type="ECO:0000313" key="1">
    <source>
        <dbReference type="EMBL" id="BBD49884.1"/>
    </source>
</evidence>
<reference evidence="1" key="1">
    <citation type="journal article" date="2019" name="Microbes Environ.">
        <title>Genetic and Physiological Characteristics of a Novel Marine Propylene-Assimilating Halieaceae Bacterium Isolated from Seawater and the Diversity of Its Alkene and Epoxide Metabolism Genes.</title>
        <authorList>
            <person name="Suzuki T."/>
            <person name="Yazawa T."/>
            <person name="Morishita N."/>
            <person name="Maruyama A."/>
            <person name="Fuse H."/>
        </authorList>
    </citation>
    <scope>NUCLEOTIDE SEQUENCE</scope>
    <source>
        <strain evidence="1">PE-TB08W</strain>
    </source>
</reference>
<accession>A0A3G9EEX9</accession>
<dbReference type="AlphaFoldDB" id="A0A3G9EEX9"/>